<feature type="compositionally biased region" description="Pro residues" evidence="1">
    <location>
        <begin position="409"/>
        <end position="425"/>
    </location>
</feature>
<reference evidence="2" key="1">
    <citation type="submission" date="2021-02" db="EMBL/GenBank/DDBJ databases">
        <title>First Annotated Genome of the Yellow-green Alga Tribonema minus.</title>
        <authorList>
            <person name="Mahan K.M."/>
        </authorList>
    </citation>
    <scope>NUCLEOTIDE SEQUENCE</scope>
    <source>
        <strain evidence="2">UTEX B ZZ1240</strain>
    </source>
</reference>
<protein>
    <submittedName>
        <fullName evidence="2">Uncharacterized protein</fullName>
    </submittedName>
</protein>
<feature type="region of interest" description="Disordered" evidence="1">
    <location>
        <begin position="340"/>
        <end position="440"/>
    </location>
</feature>
<sequence>MTVIIDALVAFAKDVQSRYELEVKADGSRDFVIPAVEMRANVHTQLMARLVEYQEKRIAFETNNPLIAHNYKARSSMGILADTSLANAVTDAKKELKGEPIAVHFNCTDLKNAIRKARDEQDAANRDVGMFNAGVARLAAIYTWASTTIQNGAAARAYMALAIIVVTGFRIGEITHFIKTFSVGEPIRIGKVMLETLSVFNLEKKRLDHDGNDKEGPYQIPIYPVADVTATLLVQRITELRAGWEKPELHTKKAASVNRVIAKMDIFASMRPAYMAHYAPVKARFPSMNITFTARVCRTLYFTAVVLASGTEFENVDGPKILRHKYRRVALDHYRTTTIVEVPEDAEEPDADAAGELEPDAGAAGADELEPDAGAAGAGEVEPDAGAAAAPVAPPTPAAPVAHLTPAAPVAPPTPAAPVAPPTPAAPVAEAAGAAGADDDDDFDAFIVHYRRTARDPRLREIAAAAAAAPIAPAAGAAAVAAPVVDEDAGTDGAAGVDDGPAARDAVNGTRKRKAPTSSDPREKIFQAIMESDISWADKHAIMSVTLAEE</sequence>
<comment type="caution">
    <text evidence="2">The sequence shown here is derived from an EMBL/GenBank/DDBJ whole genome shotgun (WGS) entry which is preliminary data.</text>
</comment>
<gene>
    <name evidence="2" type="ORF">JKP88DRAFT_307809</name>
</gene>
<feature type="compositionally biased region" description="Low complexity" evidence="1">
    <location>
        <begin position="426"/>
        <end position="436"/>
    </location>
</feature>
<accession>A0A835Z551</accession>
<feature type="region of interest" description="Disordered" evidence="1">
    <location>
        <begin position="491"/>
        <end position="521"/>
    </location>
</feature>
<dbReference type="Proteomes" id="UP000664859">
    <property type="component" value="Unassembled WGS sequence"/>
</dbReference>
<proteinExistence type="predicted"/>
<evidence type="ECO:0000313" key="2">
    <source>
        <dbReference type="EMBL" id="KAG5187185.1"/>
    </source>
</evidence>
<evidence type="ECO:0000313" key="3">
    <source>
        <dbReference type="Proteomes" id="UP000664859"/>
    </source>
</evidence>
<evidence type="ECO:0000256" key="1">
    <source>
        <dbReference type="SAM" id="MobiDB-lite"/>
    </source>
</evidence>
<dbReference type="AlphaFoldDB" id="A0A835Z551"/>
<feature type="compositionally biased region" description="Low complexity" evidence="1">
    <location>
        <begin position="360"/>
        <end position="391"/>
    </location>
</feature>
<feature type="compositionally biased region" description="Acidic residues" evidence="1">
    <location>
        <begin position="342"/>
        <end position="359"/>
    </location>
</feature>
<keyword evidence="3" id="KW-1185">Reference proteome</keyword>
<dbReference type="EMBL" id="JAFCMP010000092">
    <property type="protein sequence ID" value="KAG5187185.1"/>
    <property type="molecule type" value="Genomic_DNA"/>
</dbReference>
<feature type="compositionally biased region" description="Low complexity" evidence="1">
    <location>
        <begin position="491"/>
        <end position="507"/>
    </location>
</feature>
<feature type="compositionally biased region" description="Low complexity" evidence="1">
    <location>
        <begin position="399"/>
        <end position="408"/>
    </location>
</feature>
<organism evidence="2 3">
    <name type="scientific">Tribonema minus</name>
    <dbReference type="NCBI Taxonomy" id="303371"/>
    <lineage>
        <taxon>Eukaryota</taxon>
        <taxon>Sar</taxon>
        <taxon>Stramenopiles</taxon>
        <taxon>Ochrophyta</taxon>
        <taxon>PX clade</taxon>
        <taxon>Xanthophyceae</taxon>
        <taxon>Tribonematales</taxon>
        <taxon>Tribonemataceae</taxon>
        <taxon>Tribonema</taxon>
    </lineage>
</organism>
<name>A0A835Z551_9STRA</name>